<dbReference type="EMBL" id="JAHLPM010000002">
    <property type="protein sequence ID" value="MBU5436957.1"/>
    <property type="molecule type" value="Genomic_DNA"/>
</dbReference>
<sequence>MSKEKYEIIKFNASTYDKHFIRHFNENKNGEKIGEIHSIYSRTINFLDKKKSMYTIGSKNIDNSPFTLRIDSEDINFEDLNLKEGNLLFKVDNNLVIDNKVEINISPKSLLWNPALYGRKDLDKGIITNNIDYFNNLILSNGSYGGCKYFYLKNYLKEKNHKPTLIEKELARRIEILLDTLNYKVIDKDKINSLIGFGVGLTPSGDDFLTGFLSTFNIISTDYTTKIKEKLTDLIDINKISTTDVSKQMLLITLKGEAREYVLNFINSFLDGNKDRFLFSFKNLLNIGSSSGTDLAIGVVTAFNLSINNFNMEEWKL</sequence>
<dbReference type="InterPro" id="IPR021530">
    <property type="entry name" value="AllH-like"/>
</dbReference>
<dbReference type="Pfam" id="PF11392">
    <property type="entry name" value="AllH"/>
    <property type="match status" value="1"/>
</dbReference>
<dbReference type="RefSeq" id="WP_216516599.1">
    <property type="nucleotide sequence ID" value="NZ_JAHLPM010000002.1"/>
</dbReference>
<protein>
    <submittedName>
        <fullName evidence="1">DUF2877 domain-containing protein</fullName>
    </submittedName>
</protein>
<gene>
    <name evidence="1" type="ORF">KQI42_02985</name>
</gene>
<accession>A0ABS6E233</accession>
<proteinExistence type="predicted"/>
<evidence type="ECO:0000313" key="1">
    <source>
        <dbReference type="EMBL" id="MBU5436957.1"/>
    </source>
</evidence>
<keyword evidence="2" id="KW-1185">Reference proteome</keyword>
<reference evidence="1 2" key="1">
    <citation type="submission" date="2021-06" db="EMBL/GenBank/DDBJ databases">
        <authorList>
            <person name="Sun Q."/>
            <person name="Li D."/>
        </authorList>
    </citation>
    <scope>NUCLEOTIDE SEQUENCE [LARGE SCALE GENOMIC DNA]</scope>
    <source>
        <strain evidence="1 2">MSJ-40</strain>
    </source>
</reference>
<dbReference type="Proteomes" id="UP000749471">
    <property type="component" value="Unassembled WGS sequence"/>
</dbReference>
<evidence type="ECO:0000313" key="2">
    <source>
        <dbReference type="Proteomes" id="UP000749471"/>
    </source>
</evidence>
<organism evidence="1 2">
    <name type="scientific">Tissierella simiarum</name>
    <dbReference type="NCBI Taxonomy" id="2841534"/>
    <lineage>
        <taxon>Bacteria</taxon>
        <taxon>Bacillati</taxon>
        <taxon>Bacillota</taxon>
        <taxon>Tissierellia</taxon>
        <taxon>Tissierellales</taxon>
        <taxon>Tissierellaceae</taxon>
        <taxon>Tissierella</taxon>
    </lineage>
</organism>
<comment type="caution">
    <text evidence="1">The sequence shown here is derived from an EMBL/GenBank/DDBJ whole genome shotgun (WGS) entry which is preliminary data.</text>
</comment>
<name>A0ABS6E233_9FIRM</name>